<dbReference type="AlphaFoldDB" id="A0A839K7G6"/>
<evidence type="ECO:0000313" key="1">
    <source>
        <dbReference type="EMBL" id="MBB2184591.1"/>
    </source>
</evidence>
<dbReference type="Pfam" id="PF08902">
    <property type="entry name" value="DUF1848"/>
    <property type="match status" value="1"/>
</dbReference>
<gene>
    <name evidence="1" type="ORF">H0486_17070</name>
</gene>
<evidence type="ECO:0000313" key="2">
    <source>
        <dbReference type="Proteomes" id="UP000574276"/>
    </source>
</evidence>
<keyword evidence="2" id="KW-1185">Reference proteome</keyword>
<dbReference type="InterPro" id="IPR014998">
    <property type="entry name" value="DUF1848"/>
</dbReference>
<dbReference type="Proteomes" id="UP000574276">
    <property type="component" value="Unassembled WGS sequence"/>
</dbReference>
<reference evidence="1 2" key="1">
    <citation type="submission" date="2020-07" db="EMBL/GenBank/DDBJ databases">
        <title>Characterization and genome sequencing of isolate MD1, a novel member within the family Lachnospiraceae.</title>
        <authorList>
            <person name="Rettenmaier R."/>
            <person name="Di Bello L."/>
            <person name="Zinser C."/>
            <person name="Scheitz K."/>
            <person name="Liebl W."/>
            <person name="Zverlov V."/>
        </authorList>
    </citation>
    <scope>NUCLEOTIDE SEQUENCE [LARGE SCALE GENOMIC DNA]</scope>
    <source>
        <strain evidence="1 2">MD1</strain>
    </source>
</reference>
<dbReference type="EMBL" id="JACEGA010000001">
    <property type="protein sequence ID" value="MBB2184591.1"/>
    <property type="molecule type" value="Genomic_DNA"/>
</dbReference>
<sequence length="322" mass="37765">MIVSVSRRTDIPAFYSDWFMDKIEQGYLYVMNPFNRKQVSKIILTPNTVDCFVFWTKDAAPIIDKLPILDARGFKYYFQFSLTPYNRDIEPGIKDKNQVVHTFIRLSELIGKEKVIWRYDPILLSNQYNKEYHYTMFEKLCKRLSGYTEKCVISFMDMYTKTERNTRELGLIDITEEDMIEIAAKLAYIAGKYGLYIETCTERIDLSFLNIQKGKCIDDKTIERILGCPITVKKDDTQREACGCVKSIDIGQYNTCKHFCVYCYANYNRAQVMENCEAYDIHSPLLIGKLKNDETITIREMKSIKCKESSDQLSFDFLNEMR</sequence>
<comment type="caution">
    <text evidence="1">The sequence shown here is derived from an EMBL/GenBank/DDBJ whole genome shotgun (WGS) entry which is preliminary data.</text>
</comment>
<accession>A0A839K7G6</accession>
<protein>
    <submittedName>
        <fullName evidence="1">DUF1848 domain-containing protein</fullName>
    </submittedName>
</protein>
<proteinExistence type="predicted"/>
<dbReference type="RefSeq" id="WP_228354151.1">
    <property type="nucleotide sequence ID" value="NZ_JACEGA010000001.1"/>
</dbReference>
<name>A0A839K7G6_9FIRM</name>
<organism evidence="1 2">
    <name type="scientific">Variimorphobacter saccharofermentans</name>
    <dbReference type="NCBI Taxonomy" id="2755051"/>
    <lineage>
        <taxon>Bacteria</taxon>
        <taxon>Bacillati</taxon>
        <taxon>Bacillota</taxon>
        <taxon>Clostridia</taxon>
        <taxon>Lachnospirales</taxon>
        <taxon>Lachnospiraceae</taxon>
        <taxon>Variimorphobacter</taxon>
    </lineage>
</organism>